<keyword evidence="8" id="KW-0067">ATP-binding</keyword>
<dbReference type="Gene3D" id="1.10.287.130">
    <property type="match status" value="1"/>
</dbReference>
<evidence type="ECO:0000313" key="20">
    <source>
        <dbReference type="Proteomes" id="UP001500552"/>
    </source>
</evidence>
<feature type="transmembrane region" description="Helical" evidence="15">
    <location>
        <begin position="12"/>
        <end position="31"/>
    </location>
</feature>
<feature type="transmembrane region" description="Helical" evidence="15">
    <location>
        <begin position="317"/>
        <end position="338"/>
    </location>
</feature>
<dbReference type="EMBL" id="BAABHC010000001">
    <property type="protein sequence ID" value="GAA4422670.1"/>
    <property type="molecule type" value="Genomic_DNA"/>
</dbReference>
<sequence length="881" mass="97807">MKIFGDSTKSKVIVGFVLALGIVLAAIHLTYTSFTKLLGSVEVLSRPNGKLAEMQYTLATISTAESSIRAYTLTTKEEHFKNYLSHLDTVRSQIDSLRHLMRNNTQELAQLDSISSLLQAKQKSLEQYVALKKEQQSLDYSDKAMRQIASTVEEQPLATTIKQHTTTTISDRLTLNEEEPAEDSMQQQPEYQAYKEPKRGFLSKIFARKEKDDFKPAPPPKVIVPQLNVTQEIKIDTNSTATPVAPLAKVRRILHNVQRESDRKKDLLQAKELTLLQQDKHIMDQVRSMMYSLERNEQELMQQKSKQARAVAKETSMVLLLIGVLGLGAGVAFILVILRDITRSNNYKAKLIYAQKEAVQLARAKEAFVANMSHEMRTPLNVILGFSQQLRHTPLLPQQEEHLEAVNGAGEHLLHIVNDVLDLSKIEAGKLHISHTIFSLKKLLQQLEHAFALKASTKRIHFLTQTDETIPDVLQGDALRLKQVLFNLVDNAIKFTHEGQVLVSVRLKTIRRTRVVVSIAVSDTGIGIPEERIQHVFGEFNQADSSILRKYGGTGLGLSISKKLVEMQGGTLSVQSIHGQGTTFTAVLPLQVAKGELPEPADTAALLPATFQGVKVLVIDDDAFSRKLCELILTRWGMAVHLANDGKEAMAQVRSHRFDVVLTDIQLPGVSGKTVARNIRRHDKDVPILALTANILSNEEDFFKNSAISGHLLKPFTEQELHQKLAEALPGTLVMAEAAEMPLLTAEVQPVQLPSPPPAAGLPYDLSEMRMFTGTDEETLAAVLEVLLEDQQQNLQELSAAAAAADWNKAANVAHKMLTAFKHLKAHSVTPDLLQLEQVLHTGKAEEDDLNEVVARVIRNTQQVLVALQEETESLRAVPQA</sequence>
<evidence type="ECO:0000256" key="2">
    <source>
        <dbReference type="ARBA" id="ARBA00004651"/>
    </source>
</evidence>
<feature type="modified residue" description="4-aspartylphosphate" evidence="13">
    <location>
        <position position="664"/>
    </location>
</feature>
<dbReference type="PANTHER" id="PTHR45339">
    <property type="entry name" value="HYBRID SIGNAL TRANSDUCTION HISTIDINE KINASE J"/>
    <property type="match status" value="1"/>
</dbReference>
<evidence type="ECO:0000256" key="12">
    <source>
        <dbReference type="PROSITE-ProRule" id="PRU00110"/>
    </source>
</evidence>
<keyword evidence="9 15" id="KW-1133">Transmembrane helix</keyword>
<dbReference type="InterPro" id="IPR003661">
    <property type="entry name" value="HisK_dim/P_dom"/>
</dbReference>
<evidence type="ECO:0000256" key="4">
    <source>
        <dbReference type="ARBA" id="ARBA00022475"/>
    </source>
</evidence>
<keyword evidence="14" id="KW-0175">Coiled coil</keyword>
<feature type="domain" description="HPt" evidence="18">
    <location>
        <begin position="776"/>
        <end position="875"/>
    </location>
</feature>
<dbReference type="Gene3D" id="3.30.565.10">
    <property type="entry name" value="Histidine kinase-like ATPase, C-terminal domain"/>
    <property type="match status" value="1"/>
</dbReference>
<dbReference type="CDD" id="cd00082">
    <property type="entry name" value="HisKA"/>
    <property type="match status" value="1"/>
</dbReference>
<dbReference type="Gene3D" id="3.40.50.2300">
    <property type="match status" value="1"/>
</dbReference>
<gene>
    <name evidence="19" type="ORF">GCM10023188_00520</name>
</gene>
<keyword evidence="10" id="KW-0902">Two-component regulatory system</keyword>
<evidence type="ECO:0000256" key="13">
    <source>
        <dbReference type="PROSITE-ProRule" id="PRU00169"/>
    </source>
</evidence>
<dbReference type="InterPro" id="IPR011006">
    <property type="entry name" value="CheY-like_superfamily"/>
</dbReference>
<dbReference type="InterPro" id="IPR008207">
    <property type="entry name" value="Sig_transdc_His_kin_Hpt_dom"/>
</dbReference>
<reference evidence="20" key="1">
    <citation type="journal article" date="2019" name="Int. J. Syst. Evol. Microbiol.">
        <title>The Global Catalogue of Microorganisms (GCM) 10K type strain sequencing project: providing services to taxonomists for standard genome sequencing and annotation.</title>
        <authorList>
            <consortium name="The Broad Institute Genomics Platform"/>
            <consortium name="The Broad Institute Genome Sequencing Center for Infectious Disease"/>
            <person name="Wu L."/>
            <person name="Ma J."/>
        </authorList>
    </citation>
    <scope>NUCLEOTIDE SEQUENCE [LARGE SCALE GENOMIC DNA]</scope>
    <source>
        <strain evidence="20">JCM 17926</strain>
    </source>
</reference>
<dbReference type="PROSITE" id="PS50894">
    <property type="entry name" value="HPT"/>
    <property type="match status" value="1"/>
</dbReference>
<organism evidence="19 20">
    <name type="scientific">Pontibacter saemangeumensis</name>
    <dbReference type="NCBI Taxonomy" id="1084525"/>
    <lineage>
        <taxon>Bacteria</taxon>
        <taxon>Pseudomonadati</taxon>
        <taxon>Bacteroidota</taxon>
        <taxon>Cytophagia</taxon>
        <taxon>Cytophagales</taxon>
        <taxon>Hymenobacteraceae</taxon>
        <taxon>Pontibacter</taxon>
    </lineage>
</organism>
<dbReference type="InterPro" id="IPR005467">
    <property type="entry name" value="His_kinase_dom"/>
</dbReference>
<evidence type="ECO:0000256" key="5">
    <source>
        <dbReference type="ARBA" id="ARBA00022553"/>
    </source>
</evidence>
<dbReference type="PRINTS" id="PR00344">
    <property type="entry name" value="BCTRLSENSOR"/>
</dbReference>
<dbReference type="InterPro" id="IPR036641">
    <property type="entry name" value="HPT_dom_sf"/>
</dbReference>
<dbReference type="InterPro" id="IPR036890">
    <property type="entry name" value="HATPase_C_sf"/>
</dbReference>
<dbReference type="Pfam" id="PF00072">
    <property type="entry name" value="Response_reg"/>
    <property type="match status" value="1"/>
</dbReference>
<keyword evidence="7" id="KW-0547">Nucleotide-binding</keyword>
<dbReference type="Proteomes" id="UP001500552">
    <property type="component" value="Unassembled WGS sequence"/>
</dbReference>
<dbReference type="PANTHER" id="PTHR45339:SF1">
    <property type="entry name" value="HYBRID SIGNAL TRANSDUCTION HISTIDINE KINASE J"/>
    <property type="match status" value="1"/>
</dbReference>
<name>A0ABP8L6K2_9BACT</name>
<keyword evidence="11 15" id="KW-0472">Membrane</keyword>
<dbReference type="SUPFAM" id="SSF55874">
    <property type="entry name" value="ATPase domain of HSP90 chaperone/DNA topoisomerase II/histidine kinase"/>
    <property type="match status" value="1"/>
</dbReference>
<feature type="coiled-coil region" evidence="14">
    <location>
        <begin position="781"/>
        <end position="808"/>
    </location>
</feature>
<feature type="domain" description="Histidine kinase" evidence="16">
    <location>
        <begin position="371"/>
        <end position="592"/>
    </location>
</feature>
<keyword evidence="4" id="KW-1003">Cell membrane</keyword>
<dbReference type="InterPro" id="IPR001789">
    <property type="entry name" value="Sig_transdc_resp-reg_receiver"/>
</dbReference>
<dbReference type="CDD" id="cd16922">
    <property type="entry name" value="HATPase_EvgS-ArcB-TorS-like"/>
    <property type="match status" value="1"/>
</dbReference>
<feature type="domain" description="Response regulatory" evidence="17">
    <location>
        <begin position="615"/>
        <end position="729"/>
    </location>
</feature>
<comment type="subcellular location">
    <subcellularLocation>
        <location evidence="2">Cell membrane</location>
        <topology evidence="2">Multi-pass membrane protein</topology>
    </subcellularLocation>
</comment>
<accession>A0ABP8L6K2</accession>
<feature type="modified residue" description="Phosphohistidine" evidence="12">
    <location>
        <position position="815"/>
    </location>
</feature>
<keyword evidence="20" id="KW-1185">Reference proteome</keyword>
<dbReference type="RefSeq" id="WP_345156118.1">
    <property type="nucleotide sequence ID" value="NZ_BAABHC010000001.1"/>
</dbReference>
<dbReference type="InterPro" id="IPR004358">
    <property type="entry name" value="Sig_transdc_His_kin-like_C"/>
</dbReference>
<evidence type="ECO:0000256" key="7">
    <source>
        <dbReference type="ARBA" id="ARBA00022741"/>
    </source>
</evidence>
<evidence type="ECO:0000256" key="15">
    <source>
        <dbReference type="SAM" id="Phobius"/>
    </source>
</evidence>
<dbReference type="Pfam" id="PF02518">
    <property type="entry name" value="HATPase_c"/>
    <property type="match status" value="1"/>
</dbReference>
<dbReference type="SUPFAM" id="SSF47384">
    <property type="entry name" value="Homodimeric domain of signal transducing histidine kinase"/>
    <property type="match status" value="1"/>
</dbReference>
<dbReference type="InterPro" id="IPR003594">
    <property type="entry name" value="HATPase_dom"/>
</dbReference>
<dbReference type="SMART" id="SM00387">
    <property type="entry name" value="HATPase_c"/>
    <property type="match status" value="1"/>
</dbReference>
<evidence type="ECO:0000256" key="9">
    <source>
        <dbReference type="ARBA" id="ARBA00022989"/>
    </source>
</evidence>
<dbReference type="SUPFAM" id="SSF52172">
    <property type="entry name" value="CheY-like"/>
    <property type="match status" value="1"/>
</dbReference>
<dbReference type="CDD" id="cd17546">
    <property type="entry name" value="REC_hyHK_CKI1_RcsC-like"/>
    <property type="match status" value="1"/>
</dbReference>
<comment type="caution">
    <text evidence="19">The sequence shown here is derived from an EMBL/GenBank/DDBJ whole genome shotgun (WGS) entry which is preliminary data.</text>
</comment>
<protein>
    <recommendedName>
        <fullName evidence="3">histidine kinase</fullName>
        <ecNumber evidence="3">2.7.13.3</ecNumber>
    </recommendedName>
</protein>
<dbReference type="SMART" id="SM00448">
    <property type="entry name" value="REC"/>
    <property type="match status" value="1"/>
</dbReference>
<dbReference type="SUPFAM" id="SSF47226">
    <property type="entry name" value="Histidine-containing phosphotransfer domain, HPT domain"/>
    <property type="match status" value="1"/>
</dbReference>
<dbReference type="Pfam" id="PF05227">
    <property type="entry name" value="CHASE3"/>
    <property type="match status" value="1"/>
</dbReference>
<dbReference type="PROSITE" id="PS50110">
    <property type="entry name" value="RESPONSE_REGULATORY"/>
    <property type="match status" value="1"/>
</dbReference>
<dbReference type="SMART" id="SM00388">
    <property type="entry name" value="HisKA"/>
    <property type="match status" value="1"/>
</dbReference>
<keyword evidence="6 15" id="KW-0812">Transmembrane</keyword>
<evidence type="ECO:0000256" key="11">
    <source>
        <dbReference type="ARBA" id="ARBA00023136"/>
    </source>
</evidence>
<evidence type="ECO:0000256" key="8">
    <source>
        <dbReference type="ARBA" id="ARBA00022840"/>
    </source>
</evidence>
<dbReference type="PROSITE" id="PS50109">
    <property type="entry name" value="HIS_KIN"/>
    <property type="match status" value="1"/>
</dbReference>
<evidence type="ECO:0000256" key="14">
    <source>
        <dbReference type="SAM" id="Coils"/>
    </source>
</evidence>
<evidence type="ECO:0000256" key="6">
    <source>
        <dbReference type="ARBA" id="ARBA00022692"/>
    </source>
</evidence>
<dbReference type="InterPro" id="IPR036097">
    <property type="entry name" value="HisK_dim/P_sf"/>
</dbReference>
<proteinExistence type="predicted"/>
<dbReference type="Gene3D" id="1.20.120.160">
    <property type="entry name" value="HPT domain"/>
    <property type="match status" value="1"/>
</dbReference>
<dbReference type="InterPro" id="IPR007891">
    <property type="entry name" value="CHASE3"/>
</dbReference>
<dbReference type="EC" id="2.7.13.3" evidence="3"/>
<evidence type="ECO:0000259" key="16">
    <source>
        <dbReference type="PROSITE" id="PS50109"/>
    </source>
</evidence>
<dbReference type="Pfam" id="PF00512">
    <property type="entry name" value="HisKA"/>
    <property type="match status" value="1"/>
</dbReference>
<evidence type="ECO:0000259" key="18">
    <source>
        <dbReference type="PROSITE" id="PS50894"/>
    </source>
</evidence>
<evidence type="ECO:0000313" key="19">
    <source>
        <dbReference type="EMBL" id="GAA4422670.1"/>
    </source>
</evidence>
<comment type="catalytic activity">
    <reaction evidence="1">
        <text>ATP + protein L-histidine = ADP + protein N-phospho-L-histidine.</text>
        <dbReference type="EC" id="2.7.13.3"/>
    </reaction>
</comment>
<evidence type="ECO:0000256" key="10">
    <source>
        <dbReference type="ARBA" id="ARBA00023012"/>
    </source>
</evidence>
<keyword evidence="5 13" id="KW-0597">Phosphoprotein</keyword>
<evidence type="ECO:0000256" key="1">
    <source>
        <dbReference type="ARBA" id="ARBA00000085"/>
    </source>
</evidence>
<evidence type="ECO:0000256" key="3">
    <source>
        <dbReference type="ARBA" id="ARBA00012438"/>
    </source>
</evidence>
<evidence type="ECO:0000259" key="17">
    <source>
        <dbReference type="PROSITE" id="PS50110"/>
    </source>
</evidence>